<reference evidence="1 3" key="1">
    <citation type="submission" date="2019-07" db="EMBL/GenBank/DDBJ databases">
        <title>Whole genome shotgun sequence of Halomonas pacifica NBRC 102220.</title>
        <authorList>
            <person name="Hosoyama A."/>
            <person name="Uohara A."/>
            <person name="Ohji S."/>
            <person name="Ichikawa N."/>
        </authorList>
    </citation>
    <scope>NUCLEOTIDE SEQUENCE [LARGE SCALE GENOMIC DNA]</scope>
    <source>
        <strain evidence="1 3">NBRC 102220</strain>
    </source>
</reference>
<dbReference type="AlphaFoldDB" id="A0A510X7D8"/>
<comment type="caution">
    <text evidence="1">The sequence shown here is derived from an EMBL/GenBank/DDBJ whole genome shotgun (WGS) entry which is preliminary data.</text>
</comment>
<accession>A0A510X7D8</accession>
<keyword evidence="3" id="KW-1185">Reference proteome</keyword>
<evidence type="ECO:0000313" key="4">
    <source>
        <dbReference type="Proteomes" id="UP000651738"/>
    </source>
</evidence>
<dbReference type="Proteomes" id="UP000321275">
    <property type="component" value="Unassembled WGS sequence"/>
</dbReference>
<dbReference type="RefSeq" id="WP_146801654.1">
    <property type="nucleotide sequence ID" value="NZ_BJUK01000005.1"/>
</dbReference>
<name>A0A510X7D8_9GAMM</name>
<evidence type="ECO:0000313" key="1">
    <source>
        <dbReference type="EMBL" id="GEK46375.1"/>
    </source>
</evidence>
<gene>
    <name evidence="1" type="ORF">HPA02_06580</name>
    <name evidence="2" type="ORF">I7V36_07980</name>
</gene>
<dbReference type="EMBL" id="BJUK01000005">
    <property type="protein sequence ID" value="GEK46375.1"/>
    <property type="molecule type" value="Genomic_DNA"/>
</dbReference>
<protein>
    <submittedName>
        <fullName evidence="1">Uncharacterized protein</fullName>
    </submittedName>
</protein>
<proteinExistence type="predicted"/>
<evidence type="ECO:0000313" key="3">
    <source>
        <dbReference type="Proteomes" id="UP000321275"/>
    </source>
</evidence>
<dbReference type="Proteomes" id="UP000651738">
    <property type="component" value="Unassembled WGS sequence"/>
</dbReference>
<dbReference type="OrthoDB" id="6168649at2"/>
<sequence length="106" mass="11581">MGRLFTLIVVAGLVYGGLYFVYGVKVKQGVAEQLDAYGLERLEVTAIDYEPLAPLRNESGVTATLVYRGAEAQLDIRVIGHPLFSEEMRLELQGLQALRLTLGAGQ</sequence>
<organism evidence="1 3">
    <name type="scientific">Bisbaumannia pacifica</name>
    <dbReference type="NCBI Taxonomy" id="77098"/>
    <lineage>
        <taxon>Bacteria</taxon>
        <taxon>Pseudomonadati</taxon>
        <taxon>Pseudomonadota</taxon>
        <taxon>Gammaproteobacteria</taxon>
        <taxon>Oceanospirillales</taxon>
        <taxon>Halomonadaceae</taxon>
        <taxon>Bisbaumannia</taxon>
    </lineage>
</organism>
<reference evidence="2 4" key="2">
    <citation type="submission" date="2020-12" db="EMBL/GenBank/DDBJ databases">
        <title>Draft genome sequence of Halomonas pacifica strain CARE-V15.</title>
        <authorList>
            <person name="Vignesh N."/>
            <person name="Thabitha A."/>
            <person name="Saravanan R."/>
            <person name="Manigandan V."/>
        </authorList>
    </citation>
    <scope>NUCLEOTIDE SEQUENCE [LARGE SCALE GENOMIC DNA]</scope>
    <source>
        <strain evidence="2 4">CARE-V15</strain>
    </source>
</reference>
<evidence type="ECO:0000313" key="2">
    <source>
        <dbReference type="EMBL" id="MBH8580034.1"/>
    </source>
</evidence>
<dbReference type="EMBL" id="JAEDAF010000006">
    <property type="protein sequence ID" value="MBH8580034.1"/>
    <property type="molecule type" value="Genomic_DNA"/>
</dbReference>